<dbReference type="KEGG" id="zpr:ZPR_1931"/>
<evidence type="ECO:0000313" key="1">
    <source>
        <dbReference type="EMBL" id="ADF52256.1"/>
    </source>
</evidence>
<evidence type="ECO:0000313" key="2">
    <source>
        <dbReference type="Proteomes" id="UP000001654"/>
    </source>
</evidence>
<dbReference type="EMBL" id="CP001650">
    <property type="protein sequence ID" value="ADF52256.1"/>
    <property type="molecule type" value="Genomic_DNA"/>
</dbReference>
<sequence>MFFNFKDEKRKSFLHEKTSITPAVIKAKIVNHD</sequence>
<accession>D5B9V8</accession>
<keyword evidence="2" id="KW-1185">Reference proteome</keyword>
<dbReference type="Proteomes" id="UP000001654">
    <property type="component" value="Chromosome"/>
</dbReference>
<gene>
    <name evidence="1" type="ordered locus">ZPR_1931</name>
</gene>
<organism evidence="1 2">
    <name type="scientific">Zunongwangia profunda (strain DSM 18752 / CCTCC AB 206139 / SM-A87)</name>
    <name type="common">Wangia profunda</name>
    <dbReference type="NCBI Taxonomy" id="655815"/>
    <lineage>
        <taxon>Bacteria</taxon>
        <taxon>Pseudomonadati</taxon>
        <taxon>Bacteroidota</taxon>
        <taxon>Flavobacteriia</taxon>
        <taxon>Flavobacteriales</taxon>
        <taxon>Flavobacteriaceae</taxon>
        <taxon>Zunongwangia</taxon>
    </lineage>
</organism>
<reference evidence="1 2" key="1">
    <citation type="journal article" date="2010" name="BMC Genomics">
        <title>The complete genome of Zunongwangia profunda SM-A87 reveals its adaptation to the deep-sea environment and ecological role in sedimentary organic nitrogen degradation.</title>
        <authorList>
            <person name="Qin Q.L."/>
            <person name="Zhang X.Y."/>
            <person name="Wang X.M."/>
            <person name="Liu G.M."/>
            <person name="Chen X.L."/>
            <person name="Xie B.B."/>
            <person name="Dang H.Y."/>
            <person name="Zhou B.C."/>
            <person name="Yu J."/>
            <person name="Zhang Y.Z."/>
        </authorList>
    </citation>
    <scope>NUCLEOTIDE SEQUENCE [LARGE SCALE GENOMIC DNA]</scope>
    <source>
        <strain evidence="2">DSM 18752 / CCTCC AB 206139 / SM-A87</strain>
    </source>
</reference>
<dbReference type="AlphaFoldDB" id="D5B9V8"/>
<dbReference type="HOGENOM" id="CLU_3384572_0_0_10"/>
<protein>
    <submittedName>
        <fullName evidence="1">Uncharacterized protein</fullName>
    </submittedName>
</protein>
<name>D5B9V8_ZUNPS</name>
<proteinExistence type="predicted"/>